<sequence>MITEEEAKSIAIKETDYCYVIAQAWEAEPFNSICLERIFTKGGCEEIRMAWWKNGRQTMRPADIDAPGWGRLFSEALKEGVFLDSEKFGMLKSLLS</sequence>
<dbReference type="OrthoDB" id="7307608at2"/>
<keyword evidence="2" id="KW-1185">Reference proteome</keyword>
<proteinExistence type="predicted"/>
<reference evidence="2" key="1">
    <citation type="submission" date="2016-10" db="EMBL/GenBank/DDBJ databases">
        <authorList>
            <person name="Varghese N."/>
            <person name="Submissions S."/>
        </authorList>
    </citation>
    <scope>NUCLEOTIDE SEQUENCE [LARGE SCALE GENOMIC DNA]</scope>
    <source>
        <strain evidence="2">CGMCC 1.10657</strain>
    </source>
</reference>
<accession>A0A1H3Z9P3</accession>
<evidence type="ECO:0000313" key="1">
    <source>
        <dbReference type="EMBL" id="SEA20456.1"/>
    </source>
</evidence>
<name>A0A1H3Z9P3_9GAMM</name>
<evidence type="ECO:0000313" key="2">
    <source>
        <dbReference type="Proteomes" id="UP000198658"/>
    </source>
</evidence>
<dbReference type="RefSeq" id="WP_139304868.1">
    <property type="nucleotide sequence ID" value="NZ_FNQO01000002.1"/>
</dbReference>
<dbReference type="EMBL" id="FNQO01000002">
    <property type="protein sequence ID" value="SEA20456.1"/>
    <property type="molecule type" value="Genomic_DNA"/>
</dbReference>
<dbReference type="Proteomes" id="UP000198658">
    <property type="component" value="Unassembled WGS sequence"/>
</dbReference>
<gene>
    <name evidence="1" type="ORF">SAMN05216562_2275</name>
</gene>
<organism evidence="1 2">
    <name type="scientific">Microbulbifer marinus</name>
    <dbReference type="NCBI Taxonomy" id="658218"/>
    <lineage>
        <taxon>Bacteria</taxon>
        <taxon>Pseudomonadati</taxon>
        <taxon>Pseudomonadota</taxon>
        <taxon>Gammaproteobacteria</taxon>
        <taxon>Cellvibrionales</taxon>
        <taxon>Microbulbiferaceae</taxon>
        <taxon>Microbulbifer</taxon>
    </lineage>
</organism>
<protein>
    <submittedName>
        <fullName evidence="1">Uncharacterized protein</fullName>
    </submittedName>
</protein>
<dbReference type="AlphaFoldDB" id="A0A1H3Z9P3"/>